<evidence type="ECO:0000313" key="11">
    <source>
        <dbReference type="Proteomes" id="UP000675881"/>
    </source>
</evidence>
<dbReference type="GO" id="GO:0036297">
    <property type="term" value="P:interstrand cross-link repair"/>
    <property type="evidence" value="ECO:0007669"/>
    <property type="project" value="InterPro"/>
</dbReference>
<gene>
    <name evidence="10" type="ORF">LSAA_8950</name>
</gene>
<dbReference type="Pfam" id="PF08774">
    <property type="entry name" value="VRR_NUC"/>
    <property type="match status" value="1"/>
</dbReference>
<comment type="cofactor">
    <cofactor evidence="5">
        <name>Mg(2+)</name>
        <dbReference type="ChEBI" id="CHEBI:18420"/>
    </cofactor>
    <cofactor evidence="5">
        <name>Mn(2+)</name>
        <dbReference type="ChEBI" id="CHEBI:29035"/>
    </cofactor>
</comment>
<keyword evidence="5" id="KW-0464">Manganese</keyword>
<dbReference type="EC" id="3.1.4.1" evidence="5"/>
<evidence type="ECO:0000259" key="7">
    <source>
        <dbReference type="Pfam" id="PF08774"/>
    </source>
</evidence>
<organism evidence="10 11">
    <name type="scientific">Lepeophtheirus salmonis</name>
    <name type="common">Salmon louse</name>
    <name type="synonym">Caligus salmonis</name>
    <dbReference type="NCBI Taxonomy" id="72036"/>
    <lineage>
        <taxon>Eukaryota</taxon>
        <taxon>Metazoa</taxon>
        <taxon>Ecdysozoa</taxon>
        <taxon>Arthropoda</taxon>
        <taxon>Crustacea</taxon>
        <taxon>Multicrustacea</taxon>
        <taxon>Hexanauplia</taxon>
        <taxon>Copepoda</taxon>
        <taxon>Siphonostomatoida</taxon>
        <taxon>Caligidae</taxon>
        <taxon>Lepeophtheirus</taxon>
    </lineage>
</organism>
<keyword evidence="1 5" id="KW-0540">Nuclease</keyword>
<keyword evidence="4 5" id="KW-0460">Magnesium</keyword>
<dbReference type="GO" id="GO:0008409">
    <property type="term" value="F:5'-3' exonuclease activity"/>
    <property type="evidence" value="ECO:0007669"/>
    <property type="project" value="TreeGrafter"/>
</dbReference>
<accession>A0A7R8CWY9</accession>
<dbReference type="OrthoDB" id="6339901at2759"/>
<keyword evidence="3 5" id="KW-0378">Hydrolase</keyword>
<comment type="similarity">
    <text evidence="5">Belongs to the FAN1 family.</text>
</comment>
<feature type="domain" description="VRR-NUC" evidence="7">
    <location>
        <begin position="674"/>
        <end position="730"/>
    </location>
</feature>
<dbReference type="GO" id="GO:0005634">
    <property type="term" value="C:nucleus"/>
    <property type="evidence" value="ECO:0007669"/>
    <property type="project" value="UniProtKB-SubCell"/>
</dbReference>
<dbReference type="Gene3D" id="1.25.40.20">
    <property type="entry name" value="Ankyrin repeat-containing domain"/>
    <property type="match status" value="1"/>
</dbReference>
<evidence type="ECO:0000256" key="4">
    <source>
        <dbReference type="ARBA" id="ARBA00022842"/>
    </source>
</evidence>
<evidence type="ECO:0000256" key="5">
    <source>
        <dbReference type="RuleBase" id="RU365033"/>
    </source>
</evidence>
<feature type="domain" description="Fanconi-associated nuclease 1-like TPR" evidence="8">
    <location>
        <begin position="481"/>
        <end position="540"/>
    </location>
</feature>
<dbReference type="EMBL" id="HG994583">
    <property type="protein sequence ID" value="CAF2926541.1"/>
    <property type="molecule type" value="Genomic_DNA"/>
</dbReference>
<feature type="domain" description="Fanconi-associated nuclease 1-like winged-helix" evidence="9">
    <location>
        <begin position="191"/>
        <end position="274"/>
    </location>
</feature>
<dbReference type="SUPFAM" id="SSF48403">
    <property type="entry name" value="Ankyrin repeat"/>
    <property type="match status" value="1"/>
</dbReference>
<protein>
    <recommendedName>
        <fullName evidence="5">Fanconi-associated nuclease</fullName>
        <ecNumber evidence="5">3.1.4.1</ecNumber>
    </recommendedName>
</protein>
<dbReference type="InterPro" id="IPR049126">
    <property type="entry name" value="FAN1-like_TPR"/>
</dbReference>
<dbReference type="InterPro" id="IPR049132">
    <property type="entry name" value="FAN1-like_euk"/>
</dbReference>
<dbReference type="GO" id="GO:0046872">
    <property type="term" value="F:metal ion binding"/>
    <property type="evidence" value="ECO:0007669"/>
    <property type="project" value="UniProtKB-KW"/>
</dbReference>
<dbReference type="InterPro" id="IPR049125">
    <property type="entry name" value="FAN1-like_WH"/>
</dbReference>
<keyword evidence="2 5" id="KW-0479">Metal-binding</keyword>
<dbReference type="Pfam" id="PF12796">
    <property type="entry name" value="Ank_2"/>
    <property type="match status" value="1"/>
</dbReference>
<proteinExistence type="inferred from homology"/>
<sequence length="731" mass="84770">MLQTDKDLTNYPNISNLRIYKSWSRSTLDELDFERGAWNDALSGDLNKLRERILRNPDLTNALDSSGLTALHYASRSGHFNIVSFLVNEGGAKVNIASRSGGATPLHRAAYMGHIQIVSFLIDHGELFPSDDVLFGKKVDEEDDKVSSRFLSHFKRTKSSSESEILPNSLPPTKRSKQIEESMRDERVKPYYLANWETIVRGVLEECPDDANLFTVDEISLATKCFKSLSYDAQKLYVRLFQRKWTWISIKKISYAEIVNVENTLKELEEHFFINDHSSLKDISLIINLLPSPEDIILAFDKLIKQKSFFNKCGVNEVLQNKIIKKALDSLDPCFILSEEPRRLFNRILSLHSLTRFYEDRDNNNAGNSNLTVMLLANRGDLLFPIYEISRKQSVFRSREGLLAYETALNFEAKISELSEIKDYREICDNIYPELRDHFKTEILGKFSKEDAKLPDFLRKFTAGGIIVYCFSKCAEAFEKKQVYNKELSSGHWFERLTLDLEQWLKRREEAFFYAKEALENQHISPARKLTLCQRIVKMRKHLKEDLKNYHLQGGGLILQSVMNYLGMWKFKDPCLIKIYQEIIRVSLFLIRASRIGKSYIAQLRNLPLSIIKMNIQWVFMASEGSVINSIVFVLFWDVVYDCLVSDAFRGPYQSSPLDIEKNWKLGQGTSSLEQLCEISRRLLTRHRFFRSGFPDLTLWNPEKKSVRFVEVKGPGDRLSTKQIIWAQFFK</sequence>
<dbReference type="InterPro" id="IPR033315">
    <property type="entry name" value="Fan1-like"/>
</dbReference>
<dbReference type="PANTHER" id="PTHR15749:SF4">
    <property type="entry name" value="FANCONI-ASSOCIATED NUCLEASE 1"/>
    <property type="match status" value="1"/>
</dbReference>
<dbReference type="InterPro" id="IPR036770">
    <property type="entry name" value="Ankyrin_rpt-contain_sf"/>
</dbReference>
<dbReference type="SMART" id="SM00248">
    <property type="entry name" value="ANK"/>
    <property type="match status" value="2"/>
</dbReference>
<dbReference type="GO" id="GO:0070336">
    <property type="term" value="F:flap-structured DNA binding"/>
    <property type="evidence" value="ECO:0007669"/>
    <property type="project" value="TreeGrafter"/>
</dbReference>
<dbReference type="Pfam" id="PF21315">
    <property type="entry name" value="FAN1_HTH"/>
    <property type="match status" value="1"/>
</dbReference>
<evidence type="ECO:0000256" key="1">
    <source>
        <dbReference type="ARBA" id="ARBA00022722"/>
    </source>
</evidence>
<evidence type="ECO:0000313" key="10">
    <source>
        <dbReference type="EMBL" id="CAF2926541.1"/>
    </source>
</evidence>
<evidence type="ECO:0000259" key="9">
    <source>
        <dbReference type="Pfam" id="PF21315"/>
    </source>
</evidence>
<dbReference type="AlphaFoldDB" id="A0A7R8CWY9"/>
<name>A0A7R8CWY9_LEPSM</name>
<dbReference type="PROSITE" id="PS50297">
    <property type="entry name" value="ANK_REP_REGION"/>
    <property type="match status" value="2"/>
</dbReference>
<dbReference type="InterPro" id="IPR002110">
    <property type="entry name" value="Ankyrin_rpt"/>
</dbReference>
<comment type="subcellular location">
    <subcellularLocation>
        <location evidence="5">Nucleus</location>
    </subcellularLocation>
</comment>
<reference evidence="10" key="1">
    <citation type="submission" date="2021-02" db="EMBL/GenBank/DDBJ databases">
        <authorList>
            <person name="Bekaert M."/>
        </authorList>
    </citation>
    <scope>NUCLEOTIDE SEQUENCE</scope>
    <source>
        <strain evidence="10">IoA-00</strain>
    </source>
</reference>
<keyword evidence="5" id="KW-0539">Nucleus</keyword>
<keyword evidence="11" id="KW-1185">Reference proteome</keyword>
<dbReference type="GO" id="GO:0017108">
    <property type="term" value="F:5'-flap endonuclease activity"/>
    <property type="evidence" value="ECO:0007669"/>
    <property type="project" value="TreeGrafter"/>
</dbReference>
<feature type="region of interest" description="Disordered" evidence="6">
    <location>
        <begin position="162"/>
        <end position="181"/>
    </location>
</feature>
<evidence type="ECO:0000256" key="2">
    <source>
        <dbReference type="ARBA" id="ARBA00022723"/>
    </source>
</evidence>
<keyword evidence="5" id="KW-0227">DNA damage</keyword>
<keyword evidence="5" id="KW-0234">DNA repair</keyword>
<dbReference type="InterPro" id="IPR014883">
    <property type="entry name" value="VRR_NUC"/>
</dbReference>
<dbReference type="Proteomes" id="UP000675881">
    <property type="component" value="Chromosome 4"/>
</dbReference>
<evidence type="ECO:0000256" key="3">
    <source>
        <dbReference type="ARBA" id="ARBA00022801"/>
    </source>
</evidence>
<comment type="function">
    <text evidence="5">Nuclease required for the repair of DNA interstrand cross-links (ICL). Acts as a 5'-3' exonuclease that anchors at a cut end of DNA and cleaves DNA successively at every third nucleotide, allowing to excise an ICL from one strand through flanking incisions.</text>
</comment>
<comment type="catalytic activity">
    <reaction evidence="5">
        <text>Hydrolytically removes 5'-nucleotides successively from the 3'-hydroxy termini of 3'-hydroxy-terminated oligonucleotides.</text>
        <dbReference type="EC" id="3.1.4.1"/>
    </reaction>
</comment>
<dbReference type="CDD" id="cd22326">
    <property type="entry name" value="FAN1-like"/>
    <property type="match status" value="1"/>
</dbReference>
<dbReference type="PANTHER" id="PTHR15749">
    <property type="entry name" value="FANCONI-ASSOCIATED NUCLEASE 1"/>
    <property type="match status" value="1"/>
</dbReference>
<dbReference type="Pfam" id="PF21170">
    <property type="entry name" value="FAN1_TPR"/>
    <property type="match status" value="1"/>
</dbReference>
<dbReference type="GO" id="GO:0004528">
    <property type="term" value="F:phosphodiesterase I activity"/>
    <property type="evidence" value="ECO:0007669"/>
    <property type="project" value="UniProtKB-EC"/>
</dbReference>
<dbReference type="PROSITE" id="PS50088">
    <property type="entry name" value="ANK_REPEAT"/>
    <property type="match status" value="2"/>
</dbReference>
<evidence type="ECO:0000259" key="8">
    <source>
        <dbReference type="Pfam" id="PF21170"/>
    </source>
</evidence>
<evidence type="ECO:0000256" key="6">
    <source>
        <dbReference type="SAM" id="MobiDB-lite"/>
    </source>
</evidence>